<name>M1DVT4_SOLTU</name>
<dbReference type="AlphaFoldDB" id="M1DVT4"/>
<sequence>MGIREESIINEDSVVGHDKHHQPRIGGPRYLSRAVDHHTDRTSARGNEEKPPQAQSSDHGAFIGRGLDDGQWEGPWNLSH</sequence>
<dbReference type="InParanoid" id="M1DVT4"/>
<dbReference type="EnsemblPlants" id="PGSC0003DMT400095214">
    <property type="protein sequence ID" value="PGSC0003DMT400095214"/>
    <property type="gene ID" value="PGSC0003DMG400044785"/>
</dbReference>
<feature type="compositionally biased region" description="Basic and acidic residues" evidence="1">
    <location>
        <begin position="34"/>
        <end position="51"/>
    </location>
</feature>
<reference evidence="2" key="2">
    <citation type="submission" date="2015-06" db="UniProtKB">
        <authorList>
            <consortium name="EnsemblPlants"/>
        </authorList>
    </citation>
    <scope>IDENTIFICATION</scope>
    <source>
        <strain evidence="2">DM1-3 516 R44</strain>
    </source>
</reference>
<evidence type="ECO:0000313" key="2">
    <source>
        <dbReference type="EnsemblPlants" id="PGSC0003DMT400095214"/>
    </source>
</evidence>
<feature type="region of interest" description="Disordered" evidence="1">
    <location>
        <begin position="1"/>
        <end position="80"/>
    </location>
</feature>
<keyword evidence="3" id="KW-1185">Reference proteome</keyword>
<dbReference type="HOGENOM" id="CLU_2594486_0_0_1"/>
<organism evidence="2 3">
    <name type="scientific">Solanum tuberosum</name>
    <name type="common">Potato</name>
    <dbReference type="NCBI Taxonomy" id="4113"/>
    <lineage>
        <taxon>Eukaryota</taxon>
        <taxon>Viridiplantae</taxon>
        <taxon>Streptophyta</taxon>
        <taxon>Embryophyta</taxon>
        <taxon>Tracheophyta</taxon>
        <taxon>Spermatophyta</taxon>
        <taxon>Magnoliopsida</taxon>
        <taxon>eudicotyledons</taxon>
        <taxon>Gunneridae</taxon>
        <taxon>Pentapetalae</taxon>
        <taxon>asterids</taxon>
        <taxon>lamiids</taxon>
        <taxon>Solanales</taxon>
        <taxon>Solanaceae</taxon>
        <taxon>Solanoideae</taxon>
        <taxon>Solaneae</taxon>
        <taxon>Solanum</taxon>
    </lineage>
</organism>
<dbReference type="PaxDb" id="4113-PGSC0003DMT400095214"/>
<protein>
    <submittedName>
        <fullName evidence="2">Uncharacterized protein</fullName>
    </submittedName>
</protein>
<evidence type="ECO:0000256" key="1">
    <source>
        <dbReference type="SAM" id="MobiDB-lite"/>
    </source>
</evidence>
<accession>M1DVT4</accession>
<dbReference type="Gramene" id="PGSC0003DMT400095214">
    <property type="protein sequence ID" value="PGSC0003DMT400095214"/>
    <property type="gene ID" value="PGSC0003DMG400044785"/>
</dbReference>
<proteinExistence type="predicted"/>
<reference evidence="3" key="1">
    <citation type="journal article" date="2011" name="Nature">
        <title>Genome sequence and analysis of the tuber crop potato.</title>
        <authorList>
            <consortium name="The Potato Genome Sequencing Consortium"/>
        </authorList>
    </citation>
    <scope>NUCLEOTIDE SEQUENCE [LARGE SCALE GENOMIC DNA]</scope>
    <source>
        <strain evidence="3">cv. DM1-3 516 R44</strain>
    </source>
</reference>
<dbReference type="Proteomes" id="UP000011115">
    <property type="component" value="Unassembled WGS sequence"/>
</dbReference>
<evidence type="ECO:0000313" key="3">
    <source>
        <dbReference type="Proteomes" id="UP000011115"/>
    </source>
</evidence>